<sequence>MSFCKFCGGKKLREFIAHEKMLGLGEAFVYQECLSCHSLQIKEVPEDLSPYYPSEGYYSFLPLVQSDSFRLFLKKLRMRMFLKWGISWKSPSYGYWLKRIYRSFDDAIADVGCGNGQLLYELHAGGFRNLTGIDPFLKESSLIAPGLKLIKSKLEEVDQKFDVIMMHHSFEHLHDPVEELQKCYDSLKPGGRLLIRTPLANCEAWKEFGTNWVQLDAPRHLIIPSLEGFEALVSKSGFRLKEVLFDSTGFQFWGSMLYERRLNLVEKSYAGQFSKEELAQLNEKALRYNQEGKGDQVCFFLERKD</sequence>
<dbReference type="RefSeq" id="WP_259414811.1">
    <property type="nucleotide sequence ID" value="NZ_JANWGH010000002.1"/>
</dbReference>
<evidence type="ECO:0000313" key="1">
    <source>
        <dbReference type="EMBL" id="MCS5491149.1"/>
    </source>
</evidence>
<dbReference type="GO" id="GO:0008168">
    <property type="term" value="F:methyltransferase activity"/>
    <property type="evidence" value="ECO:0007669"/>
    <property type="project" value="UniProtKB-KW"/>
</dbReference>
<proteinExistence type="predicted"/>
<dbReference type="Proteomes" id="UP001206788">
    <property type="component" value="Unassembled WGS sequence"/>
</dbReference>
<accession>A0ABT2G7A4</accession>
<dbReference type="Gene3D" id="3.40.50.150">
    <property type="entry name" value="Vaccinia Virus protein VP39"/>
    <property type="match status" value="1"/>
</dbReference>
<keyword evidence="2" id="KW-1185">Reference proteome</keyword>
<organism evidence="1 2">
    <name type="scientific">Algoriphagus limi</name>
    <dbReference type="NCBI Taxonomy" id="2975273"/>
    <lineage>
        <taxon>Bacteria</taxon>
        <taxon>Pseudomonadati</taxon>
        <taxon>Bacteroidota</taxon>
        <taxon>Cytophagia</taxon>
        <taxon>Cytophagales</taxon>
        <taxon>Cyclobacteriaceae</taxon>
        <taxon>Algoriphagus</taxon>
    </lineage>
</organism>
<comment type="caution">
    <text evidence="1">The sequence shown here is derived from an EMBL/GenBank/DDBJ whole genome shotgun (WGS) entry which is preliminary data.</text>
</comment>
<name>A0ABT2G7A4_9BACT</name>
<keyword evidence="1" id="KW-0808">Transferase</keyword>
<dbReference type="SUPFAM" id="SSF53335">
    <property type="entry name" value="S-adenosyl-L-methionine-dependent methyltransferases"/>
    <property type="match status" value="1"/>
</dbReference>
<reference evidence="1 2" key="1">
    <citation type="submission" date="2022-08" db="EMBL/GenBank/DDBJ databases">
        <title>Algoriphagus sp. CAU 1643 isolated from mud.</title>
        <authorList>
            <person name="Kim W."/>
        </authorList>
    </citation>
    <scope>NUCLEOTIDE SEQUENCE [LARGE SCALE GENOMIC DNA]</scope>
    <source>
        <strain evidence="1 2">CAU 1643</strain>
    </source>
</reference>
<keyword evidence="1" id="KW-0489">Methyltransferase</keyword>
<evidence type="ECO:0000313" key="2">
    <source>
        <dbReference type="Proteomes" id="UP001206788"/>
    </source>
</evidence>
<dbReference type="EMBL" id="JANWGH010000002">
    <property type="protein sequence ID" value="MCS5491149.1"/>
    <property type="molecule type" value="Genomic_DNA"/>
</dbReference>
<dbReference type="PANTHER" id="PTHR43861">
    <property type="entry name" value="TRANS-ACONITATE 2-METHYLTRANSFERASE-RELATED"/>
    <property type="match status" value="1"/>
</dbReference>
<dbReference type="GO" id="GO:0032259">
    <property type="term" value="P:methylation"/>
    <property type="evidence" value="ECO:0007669"/>
    <property type="project" value="UniProtKB-KW"/>
</dbReference>
<dbReference type="Pfam" id="PF13489">
    <property type="entry name" value="Methyltransf_23"/>
    <property type="match status" value="1"/>
</dbReference>
<dbReference type="CDD" id="cd02440">
    <property type="entry name" value="AdoMet_MTases"/>
    <property type="match status" value="1"/>
</dbReference>
<gene>
    <name evidence="1" type="ORF">NY014_11945</name>
</gene>
<dbReference type="InterPro" id="IPR029063">
    <property type="entry name" value="SAM-dependent_MTases_sf"/>
</dbReference>
<protein>
    <submittedName>
        <fullName evidence="1">Class I SAM-dependent methyltransferase</fullName>
    </submittedName>
</protein>